<evidence type="ECO:0000313" key="2">
    <source>
        <dbReference type="EMBL" id="GAH77205.1"/>
    </source>
</evidence>
<protein>
    <submittedName>
        <fullName evidence="2">Uncharacterized protein</fullName>
    </submittedName>
</protein>
<sequence length="71" mass="7812">MLGHGLLPHNDLATMNPRVPGRVKLTTPGNKVNQPTPWALYHAGTKKNEPPYLSALMTLPLTTYHNTPLLT</sequence>
<feature type="region of interest" description="Disordered" evidence="1">
    <location>
        <begin position="1"/>
        <end position="37"/>
    </location>
</feature>
<accession>X1J6P8</accession>
<reference evidence="2" key="1">
    <citation type="journal article" date="2014" name="Front. Microbiol.">
        <title>High frequency of phylogenetically diverse reductive dehalogenase-homologous genes in deep subseafloor sedimentary metagenomes.</title>
        <authorList>
            <person name="Kawai M."/>
            <person name="Futagami T."/>
            <person name="Toyoda A."/>
            <person name="Takaki Y."/>
            <person name="Nishi S."/>
            <person name="Hori S."/>
            <person name="Arai W."/>
            <person name="Tsubouchi T."/>
            <person name="Morono Y."/>
            <person name="Uchiyama I."/>
            <person name="Ito T."/>
            <person name="Fujiyama A."/>
            <person name="Inagaki F."/>
            <person name="Takami H."/>
        </authorList>
    </citation>
    <scope>NUCLEOTIDE SEQUENCE</scope>
    <source>
        <strain evidence="2">Expedition CK06-06</strain>
    </source>
</reference>
<proteinExistence type="predicted"/>
<feature type="compositionally biased region" description="Polar residues" evidence="1">
    <location>
        <begin position="27"/>
        <end position="36"/>
    </location>
</feature>
<dbReference type="EMBL" id="BARU01044335">
    <property type="protein sequence ID" value="GAH77205.1"/>
    <property type="molecule type" value="Genomic_DNA"/>
</dbReference>
<gene>
    <name evidence="2" type="ORF">S03H2_67652</name>
</gene>
<name>X1J6P8_9ZZZZ</name>
<evidence type="ECO:0000256" key="1">
    <source>
        <dbReference type="SAM" id="MobiDB-lite"/>
    </source>
</evidence>
<feature type="non-terminal residue" evidence="2">
    <location>
        <position position="71"/>
    </location>
</feature>
<comment type="caution">
    <text evidence="2">The sequence shown here is derived from an EMBL/GenBank/DDBJ whole genome shotgun (WGS) entry which is preliminary data.</text>
</comment>
<organism evidence="2">
    <name type="scientific">marine sediment metagenome</name>
    <dbReference type="NCBI Taxonomy" id="412755"/>
    <lineage>
        <taxon>unclassified sequences</taxon>
        <taxon>metagenomes</taxon>
        <taxon>ecological metagenomes</taxon>
    </lineage>
</organism>
<dbReference type="AlphaFoldDB" id="X1J6P8"/>